<feature type="region of interest" description="Disordered" evidence="1">
    <location>
        <begin position="1"/>
        <end position="65"/>
    </location>
</feature>
<feature type="compositionally biased region" description="Basic residues" evidence="1">
    <location>
        <begin position="39"/>
        <end position="49"/>
    </location>
</feature>
<organism evidence="2 3">
    <name type="scientific">Sphagnum jensenii</name>
    <dbReference type="NCBI Taxonomy" id="128206"/>
    <lineage>
        <taxon>Eukaryota</taxon>
        <taxon>Viridiplantae</taxon>
        <taxon>Streptophyta</taxon>
        <taxon>Embryophyta</taxon>
        <taxon>Bryophyta</taxon>
        <taxon>Sphagnophytina</taxon>
        <taxon>Sphagnopsida</taxon>
        <taxon>Sphagnales</taxon>
        <taxon>Sphagnaceae</taxon>
        <taxon>Sphagnum</taxon>
    </lineage>
</organism>
<name>A0ABP0W7W9_9BRYO</name>
<dbReference type="EMBL" id="OZ020110">
    <property type="protein sequence ID" value="CAK9262619.1"/>
    <property type="molecule type" value="Genomic_DNA"/>
</dbReference>
<evidence type="ECO:0000256" key="1">
    <source>
        <dbReference type="SAM" id="MobiDB-lite"/>
    </source>
</evidence>
<sequence length="91" mass="10138">MKTEEEEEDATFRGRHQANDDDDAAHEGRRPMAATEKGKCKRDVRRVHRSGSISKIEGKGPFGAWVPPVRAIAQNPKIGPFWTVTIDPLVS</sequence>
<evidence type="ECO:0000313" key="3">
    <source>
        <dbReference type="Proteomes" id="UP001497444"/>
    </source>
</evidence>
<gene>
    <name evidence="2" type="ORF">CSSPJE1EN1_LOCUS8097</name>
</gene>
<keyword evidence="3" id="KW-1185">Reference proteome</keyword>
<reference evidence="2" key="1">
    <citation type="submission" date="2024-02" db="EMBL/GenBank/DDBJ databases">
        <authorList>
            <consortium name="ELIXIR-Norway"/>
            <consortium name="Elixir Norway"/>
        </authorList>
    </citation>
    <scope>NUCLEOTIDE SEQUENCE</scope>
</reference>
<accession>A0ABP0W7W9</accession>
<proteinExistence type="predicted"/>
<dbReference type="Proteomes" id="UP001497444">
    <property type="component" value="Chromosome 15"/>
</dbReference>
<protein>
    <submittedName>
        <fullName evidence="2">Uncharacterized protein</fullName>
    </submittedName>
</protein>
<evidence type="ECO:0000313" key="2">
    <source>
        <dbReference type="EMBL" id="CAK9262619.1"/>
    </source>
</evidence>